<gene>
    <name evidence="15" type="ORF">US29_C0014G0013</name>
</gene>
<dbReference type="GO" id="GO:0004828">
    <property type="term" value="F:serine-tRNA ligase activity"/>
    <property type="evidence" value="ECO:0007669"/>
    <property type="project" value="UniProtKB-UniRule"/>
</dbReference>
<dbReference type="Proteomes" id="UP000033886">
    <property type="component" value="Unassembled WGS sequence"/>
</dbReference>
<proteinExistence type="inferred from homology"/>
<comment type="subcellular location">
    <subcellularLocation>
        <location evidence="1">Cytoplasm</location>
    </subcellularLocation>
</comment>
<dbReference type="PROSITE" id="PS50862">
    <property type="entry name" value="AA_TRNA_LIGASE_II"/>
    <property type="match status" value="1"/>
</dbReference>
<dbReference type="PRINTS" id="PR00981">
    <property type="entry name" value="TRNASYNTHSER"/>
</dbReference>
<feature type="domain" description="Aminoacyl-transfer RNA synthetases class-II family profile" evidence="14">
    <location>
        <begin position="1"/>
        <end position="236"/>
    </location>
</feature>
<dbReference type="InterPro" id="IPR045864">
    <property type="entry name" value="aa-tRNA-synth_II/BPL/LPL"/>
</dbReference>
<dbReference type="EMBL" id="LBSK01000014">
    <property type="protein sequence ID" value="KKQ16982.1"/>
    <property type="molecule type" value="Genomic_DNA"/>
</dbReference>
<comment type="pathway">
    <text evidence="2">Aminoacyl-tRNA biosynthesis; selenocysteinyl-tRNA(Sec) biosynthesis; L-seryl-tRNA(Sec) from L-serine and tRNA(Sec): step 1/1.</text>
</comment>
<evidence type="ECO:0000256" key="12">
    <source>
        <dbReference type="ARBA" id="ARBA00048823"/>
    </source>
</evidence>
<dbReference type="GO" id="GO:0006434">
    <property type="term" value="P:seryl-tRNA aminoacylation"/>
    <property type="evidence" value="ECO:0007669"/>
    <property type="project" value="UniProtKB-UniRule"/>
</dbReference>
<evidence type="ECO:0000256" key="7">
    <source>
        <dbReference type="ARBA" id="ARBA00022741"/>
    </source>
</evidence>
<keyword evidence="7" id="KW-0547">Nucleotide-binding</keyword>
<reference evidence="15 16" key="1">
    <citation type="journal article" date="2015" name="Nature">
        <title>rRNA introns, odd ribosomes, and small enigmatic genomes across a large radiation of phyla.</title>
        <authorList>
            <person name="Brown C.T."/>
            <person name="Hug L.A."/>
            <person name="Thomas B.C."/>
            <person name="Sharon I."/>
            <person name="Castelle C.J."/>
            <person name="Singh A."/>
            <person name="Wilkins M.J."/>
            <person name="Williams K.H."/>
            <person name="Banfield J.F."/>
        </authorList>
    </citation>
    <scope>NUCLEOTIDE SEQUENCE [LARGE SCALE GENOMIC DNA]</scope>
</reference>
<keyword evidence="5" id="KW-0963">Cytoplasm</keyword>
<evidence type="ECO:0000256" key="4">
    <source>
        <dbReference type="ARBA" id="ARBA00012840"/>
    </source>
</evidence>
<keyword evidence="10" id="KW-0030">Aminoacyl-tRNA synthetase</keyword>
<evidence type="ECO:0000256" key="2">
    <source>
        <dbReference type="ARBA" id="ARBA00005045"/>
    </source>
</evidence>
<comment type="catalytic activity">
    <reaction evidence="11">
        <text>tRNA(Sec) + L-serine + ATP = L-seryl-tRNA(Sec) + AMP + diphosphate + H(+)</text>
        <dbReference type="Rhea" id="RHEA:42580"/>
        <dbReference type="Rhea" id="RHEA-COMP:9742"/>
        <dbReference type="Rhea" id="RHEA-COMP:10128"/>
        <dbReference type="ChEBI" id="CHEBI:15378"/>
        <dbReference type="ChEBI" id="CHEBI:30616"/>
        <dbReference type="ChEBI" id="CHEBI:33019"/>
        <dbReference type="ChEBI" id="CHEBI:33384"/>
        <dbReference type="ChEBI" id="CHEBI:78442"/>
        <dbReference type="ChEBI" id="CHEBI:78533"/>
        <dbReference type="ChEBI" id="CHEBI:456215"/>
        <dbReference type="EC" id="6.1.1.11"/>
    </reaction>
</comment>
<feature type="non-terminal residue" evidence="15">
    <location>
        <position position="1"/>
    </location>
</feature>
<accession>A0A0G0FGJ7</accession>
<dbReference type="NCBIfam" id="TIGR00414">
    <property type="entry name" value="serS"/>
    <property type="match status" value="1"/>
</dbReference>
<keyword evidence="8" id="KW-0067">ATP-binding</keyword>
<dbReference type="GO" id="GO:0005737">
    <property type="term" value="C:cytoplasm"/>
    <property type="evidence" value="ECO:0007669"/>
    <property type="project" value="UniProtKB-SubCell"/>
</dbReference>
<dbReference type="EC" id="6.1.1.11" evidence="4 13"/>
<evidence type="ECO:0000256" key="9">
    <source>
        <dbReference type="ARBA" id="ARBA00022917"/>
    </source>
</evidence>
<evidence type="ECO:0000256" key="6">
    <source>
        <dbReference type="ARBA" id="ARBA00022598"/>
    </source>
</evidence>
<evidence type="ECO:0000256" key="11">
    <source>
        <dbReference type="ARBA" id="ARBA00047929"/>
    </source>
</evidence>
<dbReference type="AlphaFoldDB" id="A0A0G0FGJ7"/>
<evidence type="ECO:0000256" key="10">
    <source>
        <dbReference type="ARBA" id="ARBA00023146"/>
    </source>
</evidence>
<keyword evidence="9" id="KW-0648">Protein biosynthesis</keyword>
<dbReference type="Pfam" id="PF00587">
    <property type="entry name" value="tRNA-synt_2b"/>
    <property type="match status" value="1"/>
</dbReference>
<name>A0A0G0FGJ7_9BACT</name>
<dbReference type="InterPro" id="IPR002317">
    <property type="entry name" value="Ser-tRNA-ligase_type_1"/>
</dbReference>
<comment type="catalytic activity">
    <reaction evidence="12">
        <text>tRNA(Ser) + L-serine + ATP = L-seryl-tRNA(Ser) + AMP + diphosphate + H(+)</text>
        <dbReference type="Rhea" id="RHEA:12292"/>
        <dbReference type="Rhea" id="RHEA-COMP:9669"/>
        <dbReference type="Rhea" id="RHEA-COMP:9703"/>
        <dbReference type="ChEBI" id="CHEBI:15378"/>
        <dbReference type="ChEBI" id="CHEBI:30616"/>
        <dbReference type="ChEBI" id="CHEBI:33019"/>
        <dbReference type="ChEBI" id="CHEBI:33384"/>
        <dbReference type="ChEBI" id="CHEBI:78442"/>
        <dbReference type="ChEBI" id="CHEBI:78533"/>
        <dbReference type="ChEBI" id="CHEBI:456215"/>
        <dbReference type="EC" id="6.1.1.11"/>
    </reaction>
</comment>
<evidence type="ECO:0000313" key="16">
    <source>
        <dbReference type="Proteomes" id="UP000033886"/>
    </source>
</evidence>
<evidence type="ECO:0000256" key="8">
    <source>
        <dbReference type="ARBA" id="ARBA00022840"/>
    </source>
</evidence>
<evidence type="ECO:0000256" key="3">
    <source>
        <dbReference type="ARBA" id="ARBA00010728"/>
    </source>
</evidence>
<evidence type="ECO:0000313" key="15">
    <source>
        <dbReference type="EMBL" id="KKQ16982.1"/>
    </source>
</evidence>
<dbReference type="GO" id="GO:0005524">
    <property type="term" value="F:ATP binding"/>
    <property type="evidence" value="ECO:0007669"/>
    <property type="project" value="UniProtKB-KW"/>
</dbReference>
<protein>
    <recommendedName>
        <fullName evidence="4 13">Serine--tRNA ligase</fullName>
        <ecNumber evidence="4 13">6.1.1.11</ecNumber>
    </recommendedName>
</protein>
<comment type="caution">
    <text evidence="15">The sequence shown here is derived from an EMBL/GenBank/DDBJ whole genome shotgun (WGS) entry which is preliminary data.</text>
</comment>
<dbReference type="PANTHER" id="PTHR43697:SF1">
    <property type="entry name" value="SERINE--TRNA LIGASE"/>
    <property type="match status" value="1"/>
</dbReference>
<keyword evidence="6 15" id="KW-0436">Ligase</keyword>
<dbReference type="Gene3D" id="3.30.930.10">
    <property type="entry name" value="Bira Bifunctional Protein, Domain 2"/>
    <property type="match status" value="1"/>
</dbReference>
<evidence type="ECO:0000256" key="1">
    <source>
        <dbReference type="ARBA" id="ARBA00004496"/>
    </source>
</evidence>
<evidence type="ECO:0000256" key="5">
    <source>
        <dbReference type="ARBA" id="ARBA00022490"/>
    </source>
</evidence>
<evidence type="ECO:0000256" key="13">
    <source>
        <dbReference type="NCBIfam" id="TIGR00414"/>
    </source>
</evidence>
<comment type="similarity">
    <text evidence="3">Belongs to the class-II aminoacyl-tRNA synthetase family. Type-1 seryl-tRNA synthetase subfamily.</text>
</comment>
<sequence length="250" mass="28417">LEWALVNFFISEHNKSGYEMVIPPNLVIEQSAYAAGQLPKFKEDVYWVQDGLCLIPTAETVLTNIYRDNLLEEKDLPKKFFAYTPCYRREAGTYRASEKGLIRVHQFNKVEMYQFTAEDKSKEAFEELVAKAEDLVKKLGLHYRVVKLAAGDCSAGAARTYDIEVYMPAMDTYYEVSSVSNVTDYQARRGNMKYKPTDGSKPKYMHTLNGSGLATSRLMVALVEAYQQKDGSIIVPEVLRPFMGVDKIEI</sequence>
<dbReference type="PATRIC" id="fig|1619098.3.peg.186"/>
<evidence type="ECO:0000259" key="14">
    <source>
        <dbReference type="PROSITE" id="PS50862"/>
    </source>
</evidence>
<dbReference type="SUPFAM" id="SSF55681">
    <property type="entry name" value="Class II aaRS and biotin synthetases"/>
    <property type="match status" value="1"/>
</dbReference>
<dbReference type="InterPro" id="IPR002314">
    <property type="entry name" value="aa-tRNA-synt_IIb"/>
</dbReference>
<dbReference type="InterPro" id="IPR006195">
    <property type="entry name" value="aa-tRNA-synth_II"/>
</dbReference>
<organism evidence="15 16">
    <name type="scientific">candidate division WS6 bacterium GW2011_GWF1_36_8</name>
    <dbReference type="NCBI Taxonomy" id="1619098"/>
    <lineage>
        <taxon>Bacteria</taxon>
        <taxon>Candidatus Dojkabacteria</taxon>
    </lineage>
</organism>
<dbReference type="PANTHER" id="PTHR43697">
    <property type="entry name" value="SERYL-TRNA SYNTHETASE"/>
    <property type="match status" value="1"/>
</dbReference>